<sequence>MPQVEAEGSELNGRRFRIESGEALGDRDEVSNPSIHV</sequence>
<dbReference type="AlphaFoldDB" id="A0AAE1NYB8"/>
<reference evidence="2" key="1">
    <citation type="submission" date="2023-11" db="EMBL/GenBank/DDBJ databases">
        <title>Genome assemblies of two species of porcelain crab, Petrolisthes cinctipes and Petrolisthes manimaculis (Anomura: Porcellanidae).</title>
        <authorList>
            <person name="Angst P."/>
        </authorList>
    </citation>
    <scope>NUCLEOTIDE SEQUENCE</scope>
    <source>
        <strain evidence="2">PB745_02</strain>
        <tissue evidence="2">Gill</tissue>
    </source>
</reference>
<organism evidence="2 3">
    <name type="scientific">Petrolisthes manimaculis</name>
    <dbReference type="NCBI Taxonomy" id="1843537"/>
    <lineage>
        <taxon>Eukaryota</taxon>
        <taxon>Metazoa</taxon>
        <taxon>Ecdysozoa</taxon>
        <taxon>Arthropoda</taxon>
        <taxon>Crustacea</taxon>
        <taxon>Multicrustacea</taxon>
        <taxon>Malacostraca</taxon>
        <taxon>Eumalacostraca</taxon>
        <taxon>Eucarida</taxon>
        <taxon>Decapoda</taxon>
        <taxon>Pleocyemata</taxon>
        <taxon>Anomura</taxon>
        <taxon>Galatheoidea</taxon>
        <taxon>Porcellanidae</taxon>
        <taxon>Petrolisthes</taxon>
    </lineage>
</organism>
<comment type="caution">
    <text evidence="2">The sequence shown here is derived from an EMBL/GenBank/DDBJ whole genome shotgun (WGS) entry which is preliminary data.</text>
</comment>
<protein>
    <submittedName>
        <fullName evidence="2">Uncharacterized protein</fullName>
    </submittedName>
</protein>
<evidence type="ECO:0000313" key="3">
    <source>
        <dbReference type="Proteomes" id="UP001292094"/>
    </source>
</evidence>
<name>A0AAE1NYB8_9EUCA</name>
<dbReference type="EMBL" id="JAWZYT010003666">
    <property type="protein sequence ID" value="KAK4297295.1"/>
    <property type="molecule type" value="Genomic_DNA"/>
</dbReference>
<evidence type="ECO:0000313" key="2">
    <source>
        <dbReference type="EMBL" id="KAK4297295.1"/>
    </source>
</evidence>
<keyword evidence="3" id="KW-1185">Reference proteome</keyword>
<evidence type="ECO:0000256" key="1">
    <source>
        <dbReference type="SAM" id="MobiDB-lite"/>
    </source>
</evidence>
<gene>
    <name evidence="2" type="ORF">Pmani_030273</name>
</gene>
<proteinExistence type="predicted"/>
<dbReference type="Proteomes" id="UP001292094">
    <property type="component" value="Unassembled WGS sequence"/>
</dbReference>
<accession>A0AAE1NYB8</accession>
<feature type="region of interest" description="Disordered" evidence="1">
    <location>
        <begin position="1"/>
        <end position="37"/>
    </location>
</feature>
<feature type="compositionally biased region" description="Basic and acidic residues" evidence="1">
    <location>
        <begin position="12"/>
        <end position="30"/>
    </location>
</feature>